<dbReference type="OrthoDB" id="1454111at2"/>
<evidence type="ECO:0000313" key="2">
    <source>
        <dbReference type="EMBL" id="AFL82477.1"/>
    </source>
</evidence>
<dbReference type="KEGG" id="asl:Aeqsu_3039"/>
<name>I3YZQ9_AEQSU</name>
<keyword evidence="3" id="KW-1185">Reference proteome</keyword>
<evidence type="ECO:0000256" key="1">
    <source>
        <dbReference type="SAM" id="Phobius"/>
    </source>
</evidence>
<organism evidence="2 3">
    <name type="scientific">Aequorivita sublithincola (strain DSM 14238 / LMG 21431 / ACAM 643 / 9-3)</name>
    <dbReference type="NCBI Taxonomy" id="746697"/>
    <lineage>
        <taxon>Bacteria</taxon>
        <taxon>Pseudomonadati</taxon>
        <taxon>Bacteroidota</taxon>
        <taxon>Flavobacteriia</taxon>
        <taxon>Flavobacteriales</taxon>
        <taxon>Flavobacteriaceae</taxon>
        <taxon>Aequorivita</taxon>
    </lineage>
</organism>
<evidence type="ECO:0000313" key="3">
    <source>
        <dbReference type="Proteomes" id="UP000006049"/>
    </source>
</evidence>
<dbReference type="PATRIC" id="fig|746697.3.peg.3098"/>
<dbReference type="AlphaFoldDB" id="I3YZQ9"/>
<dbReference type="HOGENOM" id="CLU_2301109_0_0_10"/>
<dbReference type="Proteomes" id="UP000006049">
    <property type="component" value="Chromosome"/>
</dbReference>
<feature type="transmembrane region" description="Helical" evidence="1">
    <location>
        <begin position="40"/>
        <end position="61"/>
    </location>
</feature>
<reference evidence="2 3" key="1">
    <citation type="submission" date="2012-06" db="EMBL/GenBank/DDBJ databases">
        <title>The complete genome of Aequorivita sublithincola DSM 14238.</title>
        <authorList>
            <consortium name="US DOE Joint Genome Institute (JGI-PGF)"/>
            <person name="Lucas S."/>
            <person name="Copeland A."/>
            <person name="Lapidus A."/>
            <person name="Goodwin L."/>
            <person name="Pitluck S."/>
            <person name="Peters L."/>
            <person name="Munk A.C.C."/>
            <person name="Kyrpides N."/>
            <person name="Mavromatis K."/>
            <person name="Pagani I."/>
            <person name="Ivanova N."/>
            <person name="Ovchinnikova G."/>
            <person name="Zeytun A."/>
            <person name="Detter J.C."/>
            <person name="Han C."/>
            <person name="Land M."/>
            <person name="Hauser L."/>
            <person name="Markowitz V."/>
            <person name="Cheng J.-F."/>
            <person name="Hugenholtz P."/>
            <person name="Woyke T."/>
            <person name="Wu D."/>
            <person name="Tindall B."/>
            <person name="Faehnrich R."/>
            <person name="Brambilla E."/>
            <person name="Klenk H.-P."/>
            <person name="Eisen J.A."/>
        </authorList>
    </citation>
    <scope>NUCLEOTIDE SEQUENCE [LARGE SCALE GENOMIC DNA]</scope>
    <source>
        <strain evidence="3">DSM 14238 / LMG 21431 / ACAM 643 / 9-3</strain>
    </source>
</reference>
<feature type="transmembrane region" description="Helical" evidence="1">
    <location>
        <begin position="73"/>
        <end position="97"/>
    </location>
</feature>
<feature type="transmembrane region" description="Helical" evidence="1">
    <location>
        <begin position="12"/>
        <end position="34"/>
    </location>
</feature>
<accession>I3YZQ9</accession>
<sequence length="103" mass="12219">MLYRAYWQFYKTIFPFIAAFSIMSLLYLGLLWAFVLFATAGLSIGFLGFQTFYYNQFYFYFNLGITKWKLFKVSFIINLLVGIPIFLVLLIIIRFLFGNIQIT</sequence>
<dbReference type="STRING" id="746697.Aeqsu_3039"/>
<dbReference type="EMBL" id="CP003280">
    <property type="protein sequence ID" value="AFL82477.1"/>
    <property type="molecule type" value="Genomic_DNA"/>
</dbReference>
<keyword evidence="1" id="KW-1133">Transmembrane helix</keyword>
<keyword evidence="1" id="KW-0472">Membrane</keyword>
<gene>
    <name evidence="2" type="ordered locus">Aeqsu_3039</name>
</gene>
<keyword evidence="1" id="KW-0812">Transmembrane</keyword>
<dbReference type="RefSeq" id="WP_014783726.1">
    <property type="nucleotide sequence ID" value="NC_018013.1"/>
</dbReference>
<proteinExistence type="predicted"/>
<protein>
    <submittedName>
        <fullName evidence="2">Uncharacterized protein</fullName>
    </submittedName>
</protein>